<reference evidence="2" key="1">
    <citation type="submission" date="2021-03" db="EMBL/GenBank/DDBJ databases">
        <title>Whole genome shotgun sequence of Actinoplanes consettensis NBRC 14913.</title>
        <authorList>
            <person name="Komaki H."/>
            <person name="Tamura T."/>
        </authorList>
    </citation>
    <scope>NUCLEOTIDE SEQUENCE</scope>
    <source>
        <strain evidence="2">NBRC 14913</strain>
    </source>
</reference>
<proteinExistence type="predicted"/>
<evidence type="ECO:0000313" key="2">
    <source>
        <dbReference type="EMBL" id="GIM82421.1"/>
    </source>
</evidence>
<dbReference type="EMBL" id="BOQP01000051">
    <property type="protein sequence ID" value="GIM82421.1"/>
    <property type="molecule type" value="Genomic_DNA"/>
</dbReference>
<feature type="region of interest" description="Disordered" evidence="1">
    <location>
        <begin position="1"/>
        <end position="34"/>
    </location>
</feature>
<feature type="region of interest" description="Disordered" evidence="1">
    <location>
        <begin position="245"/>
        <end position="274"/>
    </location>
</feature>
<feature type="region of interest" description="Disordered" evidence="1">
    <location>
        <begin position="175"/>
        <end position="230"/>
    </location>
</feature>
<dbReference type="Proteomes" id="UP000680865">
    <property type="component" value="Unassembled WGS sequence"/>
</dbReference>
<keyword evidence="3" id="KW-1185">Reference proteome</keyword>
<dbReference type="AntiFam" id="ANF00171">
    <property type="entry name" value="Shadow ORF (opposite pikAII)"/>
</dbReference>
<feature type="compositionally biased region" description="Gly residues" evidence="1">
    <location>
        <begin position="245"/>
        <end position="259"/>
    </location>
</feature>
<feature type="compositionally biased region" description="Gly residues" evidence="1">
    <location>
        <begin position="205"/>
        <end position="214"/>
    </location>
</feature>
<feature type="compositionally biased region" description="Basic and acidic residues" evidence="1">
    <location>
        <begin position="17"/>
        <end position="34"/>
    </location>
</feature>
<feature type="compositionally biased region" description="Basic and acidic residues" evidence="1">
    <location>
        <begin position="544"/>
        <end position="554"/>
    </location>
</feature>
<feature type="compositionally biased region" description="Basic and acidic residues" evidence="1">
    <location>
        <begin position="112"/>
        <end position="128"/>
    </location>
</feature>
<name>A0A919T117_9ACTN</name>
<feature type="region of interest" description="Disordered" evidence="1">
    <location>
        <begin position="706"/>
        <end position="733"/>
    </location>
</feature>
<feature type="region of interest" description="Disordered" evidence="1">
    <location>
        <begin position="105"/>
        <end position="128"/>
    </location>
</feature>
<evidence type="ECO:0000256" key="1">
    <source>
        <dbReference type="SAM" id="MobiDB-lite"/>
    </source>
</evidence>
<organism evidence="2 3">
    <name type="scientific">Winogradskya consettensis</name>
    <dbReference type="NCBI Taxonomy" id="113560"/>
    <lineage>
        <taxon>Bacteria</taxon>
        <taxon>Bacillati</taxon>
        <taxon>Actinomycetota</taxon>
        <taxon>Actinomycetes</taxon>
        <taxon>Micromonosporales</taxon>
        <taxon>Micromonosporaceae</taxon>
        <taxon>Winogradskya</taxon>
    </lineage>
</organism>
<accession>A0A919T117</accession>
<feature type="compositionally biased region" description="Gly residues" evidence="1">
    <location>
        <begin position="555"/>
        <end position="564"/>
    </location>
</feature>
<comment type="caution">
    <text evidence="2">The sequence shown here is derived from an EMBL/GenBank/DDBJ whole genome shotgun (WGS) entry which is preliminary data.</text>
</comment>
<dbReference type="AntiFam" id="ANF00248">
    <property type="entry name" value="Shadow ORF (opposite ppsD)"/>
</dbReference>
<feature type="region of interest" description="Disordered" evidence="1">
    <location>
        <begin position="542"/>
        <end position="566"/>
    </location>
</feature>
<evidence type="ECO:0000313" key="3">
    <source>
        <dbReference type="Proteomes" id="UP000680865"/>
    </source>
</evidence>
<sequence>MERVRDLQTLGPLVRHQRFDRPGRTGHDHRGGAVDRGDVEAVADQRANRCLVGLDRQHRAALGQRLHQTTAGGHQPHGVVEVEHAGDVRGGQLADRVAEQVVGGDTPALEEPEQRHLDGEQPHLREPGVVDPLVGEHVEQRPVEARVDRVEHLGVHGETGVQVEAHAGVLGALTGEEHGEPAGARGAADQRGRGGAPPQRVQALGGRGRAGGQDDGAVLERGAGAGERPADVGRVEVRAGPQQGGEAFGLAGEGLGGTPGQHPRRERGRDNRRPHLGLDRCGGCGLVVIGVRGCSGRGRQRCVLDDDVRVGAADAERRDTDPARVLAPLPAAGLGEQFDGARGPVHVRGRRVDVKGGRQGVVAHRHDHLDDAGDARGRLGVADVRLDRAEPQRFGVLAPPAVRRQQCLRLDRVTEAGAGAVGLHDVHLGRGEPGVAERLQDHALLRRAVRGGEAVRRSVLVDGAAADHGEDLVAEALGVGESLDEQHADALGPAGAVGRRGERLAAPVGRQTALLVELTEDGGAGHDGDAAGERHRALARAQRLRGEVQRDQRRGAGGVDGDGGALEAECVRDPPRHDAGRVAGEQVTVGALGELGDAVAVPGRGAADEHPDLASAQRLGVDPGGLDGFPARLQQQPLLGVHGERLTWGDAEQPGVEVAGAVHEAALTCVLGVVRFGEFPATVGGERTDAVTAVGHQPPQVLGRAHTAGVPAAHADDGDGLASPVLGQSQTAPGVSEIGRDALEVFEVPLFICHSRSPCLGNRNGSHHRVEAPSRTVPPRPRAGWNGPREP</sequence>
<gene>
    <name evidence="2" type="ORF">Aco04nite_81400</name>
</gene>
<dbReference type="AlphaFoldDB" id="A0A919T117"/>
<protein>
    <submittedName>
        <fullName evidence="2">Uncharacterized protein</fullName>
    </submittedName>
</protein>
<feature type="region of interest" description="Disordered" evidence="1">
    <location>
        <begin position="762"/>
        <end position="791"/>
    </location>
</feature>